<dbReference type="GO" id="GO:0005829">
    <property type="term" value="C:cytosol"/>
    <property type="evidence" value="ECO:0007669"/>
    <property type="project" value="TreeGrafter"/>
</dbReference>
<dbReference type="InterPro" id="IPR002637">
    <property type="entry name" value="RdgB/HAM1"/>
</dbReference>
<evidence type="ECO:0000313" key="4">
    <source>
        <dbReference type="Proteomes" id="UP000235682"/>
    </source>
</evidence>
<dbReference type="STRING" id="84521.SAMN04487994_104117"/>
<proteinExistence type="inferred from homology"/>
<dbReference type="Pfam" id="PF01725">
    <property type="entry name" value="Ham1p_like"/>
    <property type="match status" value="1"/>
</dbReference>
<dbReference type="RefSeq" id="WP_092086047.1">
    <property type="nucleotide sequence ID" value="NZ_FNEL01000041.1"/>
</dbReference>
<protein>
    <submittedName>
        <fullName evidence="3">Non-canonical purine NTP pyrophosphatase</fullName>
    </submittedName>
</protein>
<dbReference type="SUPFAM" id="SSF52972">
    <property type="entry name" value="ITPase-like"/>
    <property type="match status" value="1"/>
</dbReference>
<comment type="caution">
    <text evidence="3">The sequence shown here is derived from an EMBL/GenBank/DDBJ whole genome shotgun (WGS) entry which is preliminary data.</text>
</comment>
<keyword evidence="4" id="KW-1185">Reference proteome</keyword>
<evidence type="ECO:0000256" key="1">
    <source>
        <dbReference type="ARBA" id="ARBA00008023"/>
    </source>
</evidence>
<dbReference type="EMBL" id="PNHE01000025">
    <property type="protein sequence ID" value="PMC58104.1"/>
    <property type="molecule type" value="Genomic_DNA"/>
</dbReference>
<dbReference type="PANTHER" id="PTHR11067">
    <property type="entry name" value="INOSINE TRIPHOSPHATE PYROPHOSPHATASE/HAM1 PROTEIN"/>
    <property type="match status" value="1"/>
</dbReference>
<accession>A0A1G8N384</accession>
<sequence length="190" mass="21103">MIYGTDNQAKIKELSPWSPVPLESYRAYINEVIDIEETGASYAENATLKALTIAKEINCPVLGDDGGLELEDFPNLLGLKTKRFFAPGSSEFEMNEQILELYDASRNYSRKATLVACLVYAYPDGRVVKAESRLPFTISSNQRGSNGYGFDSILVVPKKDVTVAQLPKEEAVHYSARVQAFKQLLNQLKG</sequence>
<dbReference type="CDD" id="cd00985">
    <property type="entry name" value="Maf_Ham1"/>
    <property type="match status" value="1"/>
</dbReference>
<comment type="similarity">
    <text evidence="1">Belongs to the HAM1 NTPase family.</text>
</comment>
<dbReference type="GO" id="GO:0009143">
    <property type="term" value="P:nucleoside triphosphate catabolic process"/>
    <property type="evidence" value="ECO:0007669"/>
    <property type="project" value="InterPro"/>
</dbReference>
<dbReference type="Proteomes" id="UP000235682">
    <property type="component" value="Unassembled WGS sequence"/>
</dbReference>
<dbReference type="AlphaFoldDB" id="A0A1G8N384"/>
<dbReference type="InterPro" id="IPR029001">
    <property type="entry name" value="ITPase-like_fam"/>
</dbReference>
<reference evidence="3 4" key="1">
    <citation type="submission" date="2017-09" db="EMBL/GenBank/DDBJ databases">
        <title>Bacterial strain isolated from the female urinary microbiota.</title>
        <authorList>
            <person name="Thomas-White K."/>
            <person name="Kumar N."/>
            <person name="Forster S."/>
            <person name="Putonti C."/>
            <person name="Lawley T."/>
            <person name="Wolfe A.J."/>
        </authorList>
    </citation>
    <scope>NUCLEOTIDE SEQUENCE [LARGE SCALE GENOMIC DNA]</scope>
    <source>
        <strain evidence="3 4">UMB0852</strain>
    </source>
</reference>
<dbReference type="Gene3D" id="3.90.950.10">
    <property type="match status" value="1"/>
</dbReference>
<dbReference type="OrthoDB" id="2142580at2"/>
<evidence type="ECO:0000313" key="3">
    <source>
        <dbReference type="EMBL" id="PMC58104.1"/>
    </source>
</evidence>
<name>A0A1G8N384_9LACT</name>
<dbReference type="GO" id="GO:0047429">
    <property type="term" value="F:nucleoside triphosphate diphosphatase activity"/>
    <property type="evidence" value="ECO:0007669"/>
    <property type="project" value="InterPro"/>
</dbReference>
<dbReference type="PANTHER" id="PTHR11067:SF9">
    <property type="entry name" value="INOSINE TRIPHOSPHATE PYROPHOSPHATASE"/>
    <property type="match status" value="1"/>
</dbReference>
<keyword evidence="2" id="KW-0378">Hydrolase</keyword>
<evidence type="ECO:0000256" key="2">
    <source>
        <dbReference type="ARBA" id="ARBA00022801"/>
    </source>
</evidence>
<organism evidence="3 4">
    <name type="scientific">Dolosicoccus paucivorans</name>
    <dbReference type="NCBI Taxonomy" id="84521"/>
    <lineage>
        <taxon>Bacteria</taxon>
        <taxon>Bacillati</taxon>
        <taxon>Bacillota</taxon>
        <taxon>Bacilli</taxon>
        <taxon>Lactobacillales</taxon>
        <taxon>Aerococcaceae</taxon>
        <taxon>Dolosicoccus</taxon>
    </lineage>
</organism>
<gene>
    <name evidence="3" type="ORF">CJ205_06095</name>
</gene>